<evidence type="ECO:0000256" key="6">
    <source>
        <dbReference type="ARBA" id="ARBA00023163"/>
    </source>
</evidence>
<dbReference type="InterPro" id="IPR050762">
    <property type="entry name" value="HD-ZIP_Homeobox_LZ_Class_II"/>
</dbReference>
<comment type="similarity">
    <text evidence="2">Belongs to the HD-ZIP homeobox family. Class II subfamily.</text>
</comment>
<dbReference type="InterPro" id="IPR017970">
    <property type="entry name" value="Homeobox_CS"/>
</dbReference>
<dbReference type="GO" id="GO:0005634">
    <property type="term" value="C:nucleus"/>
    <property type="evidence" value="ECO:0007669"/>
    <property type="project" value="UniProtKB-SubCell"/>
</dbReference>
<dbReference type="InterPro" id="IPR003106">
    <property type="entry name" value="Leu_zip_homeo"/>
</dbReference>
<dbReference type="GO" id="GO:0043565">
    <property type="term" value="F:sequence-specific DNA binding"/>
    <property type="evidence" value="ECO:0007669"/>
    <property type="project" value="InterPro"/>
</dbReference>
<comment type="caution">
    <text evidence="13">The sequence shown here is derived from an EMBL/GenBank/DDBJ whole genome shotgun (WGS) entry which is preliminary data.</text>
</comment>
<dbReference type="EMBL" id="CACTIH010003772">
    <property type="protein sequence ID" value="CAA2984600.1"/>
    <property type="molecule type" value="Genomic_DNA"/>
</dbReference>
<keyword evidence="5 8" id="KW-0371">Homeobox</keyword>
<comment type="subcellular location">
    <subcellularLocation>
        <location evidence="1 8 9">Nucleus</location>
    </subcellularLocation>
</comment>
<name>A0A8S0RZU7_OLEEU</name>
<feature type="coiled-coil region" evidence="10">
    <location>
        <begin position="181"/>
        <end position="218"/>
    </location>
</feature>
<feature type="region of interest" description="Disordered" evidence="11">
    <location>
        <begin position="1"/>
        <end position="29"/>
    </location>
</feature>
<dbReference type="PANTHER" id="PTHR45714:SF11">
    <property type="entry name" value="HOMEOBOX-LEUCINE ZIPPER PROTEIN HAT3"/>
    <property type="match status" value="1"/>
</dbReference>
<dbReference type="InterPro" id="IPR009057">
    <property type="entry name" value="Homeodomain-like_sf"/>
</dbReference>
<evidence type="ECO:0000256" key="2">
    <source>
        <dbReference type="ARBA" id="ARBA00006074"/>
    </source>
</evidence>
<dbReference type="GO" id="GO:0000981">
    <property type="term" value="F:DNA-binding transcription factor activity, RNA polymerase II-specific"/>
    <property type="evidence" value="ECO:0007669"/>
    <property type="project" value="InterPro"/>
</dbReference>
<dbReference type="Pfam" id="PF04618">
    <property type="entry name" value="HD-ZIP_N"/>
    <property type="match status" value="1"/>
</dbReference>
<dbReference type="InterPro" id="IPR006712">
    <property type="entry name" value="HD-ZIP_N"/>
</dbReference>
<dbReference type="FunFam" id="1.10.10.60:FF:000192">
    <property type="entry name" value="Homeobox-leucine zipper protein HAT22"/>
    <property type="match status" value="1"/>
</dbReference>
<evidence type="ECO:0000256" key="5">
    <source>
        <dbReference type="ARBA" id="ARBA00023155"/>
    </source>
</evidence>
<proteinExistence type="inferred from homology"/>
<evidence type="ECO:0000256" key="11">
    <source>
        <dbReference type="SAM" id="MobiDB-lite"/>
    </source>
</evidence>
<evidence type="ECO:0000259" key="12">
    <source>
        <dbReference type="PROSITE" id="PS50071"/>
    </source>
</evidence>
<keyword evidence="3" id="KW-0805">Transcription regulation</keyword>
<gene>
    <name evidence="13" type="ORF">OLEA9_A020313</name>
</gene>
<dbReference type="SMART" id="SM00340">
    <property type="entry name" value="HALZ"/>
    <property type="match status" value="1"/>
</dbReference>
<dbReference type="PROSITE" id="PS00027">
    <property type="entry name" value="HOMEOBOX_1"/>
    <property type="match status" value="1"/>
</dbReference>
<evidence type="ECO:0000256" key="1">
    <source>
        <dbReference type="ARBA" id="ARBA00004123"/>
    </source>
</evidence>
<feature type="region of interest" description="Disordered" evidence="11">
    <location>
        <begin position="87"/>
        <end position="127"/>
    </location>
</feature>
<evidence type="ECO:0000256" key="7">
    <source>
        <dbReference type="ARBA" id="ARBA00023242"/>
    </source>
</evidence>
<organism evidence="13 14">
    <name type="scientific">Olea europaea subsp. europaea</name>
    <dbReference type="NCBI Taxonomy" id="158383"/>
    <lineage>
        <taxon>Eukaryota</taxon>
        <taxon>Viridiplantae</taxon>
        <taxon>Streptophyta</taxon>
        <taxon>Embryophyta</taxon>
        <taxon>Tracheophyta</taxon>
        <taxon>Spermatophyta</taxon>
        <taxon>Magnoliopsida</taxon>
        <taxon>eudicotyledons</taxon>
        <taxon>Gunneridae</taxon>
        <taxon>Pentapetalae</taxon>
        <taxon>asterids</taxon>
        <taxon>lamiids</taxon>
        <taxon>Lamiales</taxon>
        <taxon>Oleaceae</taxon>
        <taxon>Oleeae</taxon>
        <taxon>Olea</taxon>
    </lineage>
</organism>
<dbReference type="Proteomes" id="UP000594638">
    <property type="component" value="Unassembled WGS sequence"/>
</dbReference>
<protein>
    <submittedName>
        <fullName evidence="13">Homeobox-leucine zipper HAT3-like</fullName>
    </submittedName>
</protein>
<feature type="DNA-binding region" description="Homeobox" evidence="8">
    <location>
        <begin position="124"/>
        <end position="183"/>
    </location>
</feature>
<evidence type="ECO:0000256" key="10">
    <source>
        <dbReference type="SAM" id="Coils"/>
    </source>
</evidence>
<evidence type="ECO:0000313" key="14">
    <source>
        <dbReference type="Proteomes" id="UP000594638"/>
    </source>
</evidence>
<dbReference type="SUPFAM" id="SSF46689">
    <property type="entry name" value="Homeodomain-like"/>
    <property type="match status" value="1"/>
</dbReference>
<keyword evidence="6" id="KW-0804">Transcription</keyword>
<evidence type="ECO:0000256" key="3">
    <source>
        <dbReference type="ARBA" id="ARBA00023015"/>
    </source>
</evidence>
<keyword evidence="7 8" id="KW-0539">Nucleus</keyword>
<dbReference type="Pfam" id="PF02183">
    <property type="entry name" value="HALZ"/>
    <property type="match status" value="1"/>
</dbReference>
<accession>A0A8S0RZU7</accession>
<dbReference type="Gene3D" id="1.10.10.60">
    <property type="entry name" value="Homeodomain-like"/>
    <property type="match status" value="1"/>
</dbReference>
<evidence type="ECO:0000256" key="8">
    <source>
        <dbReference type="PROSITE-ProRule" id="PRU00108"/>
    </source>
</evidence>
<dbReference type="PROSITE" id="PS50071">
    <property type="entry name" value="HOMEOBOX_2"/>
    <property type="match status" value="1"/>
</dbReference>
<feature type="compositionally biased region" description="Low complexity" evidence="11">
    <location>
        <begin position="88"/>
        <end position="98"/>
    </location>
</feature>
<sequence length="282" mass="31612">MAGKDDELGLSLSLSLRCPDNKNPDPPTPNFPLNLMRSSLPFMHHHNYGNDPLKSPADCIAEPRSFLRGIDVNRPVTVIDCEEEVMASSPNSTLSSLSGKRNEREENDGERATSSLEEEDGGEAARKKLRLSKEQAAVLEETFKEHNTLSPKQKLALAKELNLRPRQVEVWFQNRRARTKLKQTEVDCDYLRRRCENLTEENRRLQKEVNELRALKLSPHFYMNTNPPTTLTMCPQCERVAVSSSSSSAAGAGITRQHNPAIEISVSKQGQNGNRFSPGFAI</sequence>
<feature type="domain" description="Homeobox" evidence="12">
    <location>
        <begin position="122"/>
        <end position="182"/>
    </location>
</feature>
<dbReference type="AlphaFoldDB" id="A0A8S0RZU7"/>
<dbReference type="OrthoDB" id="6159439at2759"/>
<keyword evidence="10" id="KW-0175">Coiled coil</keyword>
<evidence type="ECO:0000313" key="13">
    <source>
        <dbReference type="EMBL" id="CAA2984600.1"/>
    </source>
</evidence>
<dbReference type="CDD" id="cd00086">
    <property type="entry name" value="homeodomain"/>
    <property type="match status" value="1"/>
</dbReference>
<evidence type="ECO:0000256" key="9">
    <source>
        <dbReference type="RuleBase" id="RU000682"/>
    </source>
</evidence>
<reference evidence="13 14" key="1">
    <citation type="submission" date="2019-12" db="EMBL/GenBank/DDBJ databases">
        <authorList>
            <person name="Alioto T."/>
            <person name="Alioto T."/>
            <person name="Gomez Garrido J."/>
        </authorList>
    </citation>
    <scope>NUCLEOTIDE SEQUENCE [LARGE SCALE GENOMIC DNA]</scope>
</reference>
<dbReference type="Pfam" id="PF00046">
    <property type="entry name" value="Homeodomain"/>
    <property type="match status" value="1"/>
</dbReference>
<evidence type="ECO:0000256" key="4">
    <source>
        <dbReference type="ARBA" id="ARBA00023125"/>
    </source>
</evidence>
<dbReference type="InterPro" id="IPR001356">
    <property type="entry name" value="HD"/>
</dbReference>
<dbReference type="Gramene" id="OE9A020313T1">
    <property type="protein sequence ID" value="OE9A020313C1"/>
    <property type="gene ID" value="OE9A020313"/>
</dbReference>
<dbReference type="SMART" id="SM00389">
    <property type="entry name" value="HOX"/>
    <property type="match status" value="1"/>
</dbReference>
<keyword evidence="14" id="KW-1185">Reference proteome</keyword>
<keyword evidence="4 8" id="KW-0238">DNA-binding</keyword>
<dbReference type="PANTHER" id="PTHR45714">
    <property type="entry name" value="HOMEOBOX-LEUCINE ZIPPER PROTEIN HAT14"/>
    <property type="match status" value="1"/>
</dbReference>